<evidence type="ECO:0000313" key="1">
    <source>
        <dbReference type="EMBL" id="MPY12096.1"/>
    </source>
</evidence>
<keyword evidence="2" id="KW-1185">Reference proteome</keyword>
<name>A0A7X1NSA3_9MICC</name>
<dbReference type="AlphaFoldDB" id="A0A7X1NSA3"/>
<dbReference type="InterPro" id="IPR045941">
    <property type="entry name" value="DUF6361"/>
</dbReference>
<dbReference type="EMBL" id="VJXX01000006">
    <property type="protein sequence ID" value="MPY12096.1"/>
    <property type="molecule type" value="Genomic_DNA"/>
</dbReference>
<gene>
    <name evidence="1" type="ORF">FNH21_15480</name>
</gene>
<dbReference type="Proteomes" id="UP000326464">
    <property type="component" value="Unassembled WGS sequence"/>
</dbReference>
<protein>
    <submittedName>
        <fullName evidence="1">Uncharacterized protein</fullName>
    </submittedName>
</protein>
<dbReference type="RefSeq" id="WP_152816946.1">
    <property type="nucleotide sequence ID" value="NZ_VJXX01000006.1"/>
</dbReference>
<accession>A0A7X1NSA3</accession>
<evidence type="ECO:0000313" key="2">
    <source>
        <dbReference type="Proteomes" id="UP000326464"/>
    </source>
</evidence>
<dbReference type="Pfam" id="PF19888">
    <property type="entry name" value="DUF6361"/>
    <property type="match status" value="1"/>
</dbReference>
<proteinExistence type="predicted"/>
<sequence length="413" mass="46227">MASTFAWLAVDAEQRRRMMEAVELFRDQGTIDDLGIGAIRDGISDTLFPGTSTLHTRLRYVLFVPWLLSIASQKGTAELMDWAFHDGEREFIDSLKRGMGDAKEGIIGRRAGRNLQRVPSAMYWGALTSWGIAEPGLSVGDYFRRCVLRRDQLRAAPRQEDGDTPIALTPTGIVPGLPHQPQDLLNSATFDLRQEEATFLAETITRSCAGSLLAHLVHQRPATWTDAASAPAYLWDSEVRRDLPPDLLDLVDLAERFSLVIQGANLLYNLLLAEATSGNAGRYQGDAIEDYRQKLTTWADSVNGIRPLDAADHHAIGLLMTNRRRAFTLPTQRFLTSWFDLARAPHDIPDGDLARRLVRERESAVKGGRARLRPGNWKALDAWGGSSGINRLEFRWIYARRHLQDIYDGLEAV</sequence>
<reference evidence="2" key="1">
    <citation type="submission" date="2019-07" db="EMBL/GenBank/DDBJ databases">
        <title>Arthrobacter KR32 sp. nov., isolated from mountain cheese made of cows milk.</title>
        <authorList>
            <person name="Flegler A."/>
        </authorList>
    </citation>
    <scope>NUCLEOTIDE SEQUENCE [LARGE SCALE GENOMIC DNA]</scope>
    <source>
        <strain evidence="2">KR32</strain>
    </source>
</reference>
<organism evidence="1 2">
    <name type="scientific">Arthrobacter bussei</name>
    <dbReference type="NCBI Taxonomy" id="2594179"/>
    <lineage>
        <taxon>Bacteria</taxon>
        <taxon>Bacillati</taxon>
        <taxon>Actinomycetota</taxon>
        <taxon>Actinomycetes</taxon>
        <taxon>Micrococcales</taxon>
        <taxon>Micrococcaceae</taxon>
        <taxon>Arthrobacter</taxon>
    </lineage>
</organism>
<dbReference type="OrthoDB" id="1825624at2"/>
<comment type="caution">
    <text evidence="1">The sequence shown here is derived from an EMBL/GenBank/DDBJ whole genome shotgun (WGS) entry which is preliminary data.</text>
</comment>